<feature type="domain" description="HTH merR-type" evidence="5">
    <location>
        <begin position="58"/>
        <end position="127"/>
    </location>
</feature>
<evidence type="ECO:0000259" key="5">
    <source>
        <dbReference type="PROSITE" id="PS50937"/>
    </source>
</evidence>
<dbReference type="InterPro" id="IPR047057">
    <property type="entry name" value="MerR_fam"/>
</dbReference>
<evidence type="ECO:0000256" key="2">
    <source>
        <dbReference type="ARBA" id="ARBA00023125"/>
    </source>
</evidence>
<evidence type="ECO:0000256" key="1">
    <source>
        <dbReference type="ARBA" id="ARBA00023015"/>
    </source>
</evidence>
<dbReference type="RefSeq" id="WP_302913104.1">
    <property type="nucleotide sequence ID" value="NZ_JAUMSQ010000021.1"/>
</dbReference>
<keyword evidence="7" id="KW-1185">Reference proteome</keyword>
<protein>
    <submittedName>
        <fullName evidence="6">MerR family transcriptional regulator</fullName>
    </submittedName>
</protein>
<dbReference type="SMART" id="SM00422">
    <property type="entry name" value="HTH_MERR"/>
    <property type="match status" value="1"/>
</dbReference>
<dbReference type="PANTHER" id="PTHR30204">
    <property type="entry name" value="REDOX-CYCLING DRUG-SENSING TRANSCRIPTIONAL ACTIVATOR SOXR"/>
    <property type="match status" value="1"/>
</dbReference>
<dbReference type="InterPro" id="IPR012925">
    <property type="entry name" value="TipAS_dom"/>
</dbReference>
<organism evidence="6 7">
    <name type="scientific">Mycolicibacterium arseniciresistens</name>
    <dbReference type="NCBI Taxonomy" id="3062257"/>
    <lineage>
        <taxon>Bacteria</taxon>
        <taxon>Bacillati</taxon>
        <taxon>Actinomycetota</taxon>
        <taxon>Actinomycetes</taxon>
        <taxon>Mycobacteriales</taxon>
        <taxon>Mycobacteriaceae</taxon>
        <taxon>Mycolicibacterium</taxon>
    </lineage>
</organism>
<dbReference type="InterPro" id="IPR000551">
    <property type="entry name" value="MerR-type_HTH_dom"/>
</dbReference>
<keyword evidence="4" id="KW-0804">Transcription</keyword>
<dbReference type="EMBL" id="JAUMSQ010000021">
    <property type="protein sequence ID" value="MDO3635138.1"/>
    <property type="molecule type" value="Genomic_DNA"/>
</dbReference>
<keyword evidence="3" id="KW-0010">Activator</keyword>
<dbReference type="SUPFAM" id="SSF89082">
    <property type="entry name" value="Antibiotic binding domain of TipA-like multidrug resistance regulators"/>
    <property type="match status" value="1"/>
</dbReference>
<proteinExistence type="predicted"/>
<dbReference type="PROSITE" id="PS50937">
    <property type="entry name" value="HTH_MERR_2"/>
    <property type="match status" value="1"/>
</dbReference>
<name>A0ABT8UBG6_9MYCO</name>
<keyword evidence="1" id="KW-0805">Transcription regulation</keyword>
<dbReference type="Pfam" id="PF13411">
    <property type="entry name" value="MerR_1"/>
    <property type="match status" value="1"/>
</dbReference>
<evidence type="ECO:0000256" key="4">
    <source>
        <dbReference type="ARBA" id="ARBA00023163"/>
    </source>
</evidence>
<dbReference type="CDD" id="cd01106">
    <property type="entry name" value="HTH_TipAL-Mta"/>
    <property type="match status" value="1"/>
</dbReference>
<dbReference type="Gene3D" id="1.10.1660.10">
    <property type="match status" value="1"/>
</dbReference>
<dbReference type="InterPro" id="IPR009061">
    <property type="entry name" value="DNA-bd_dom_put_sf"/>
</dbReference>
<dbReference type="InterPro" id="IPR036244">
    <property type="entry name" value="TipA-like_antibiotic-bd"/>
</dbReference>
<evidence type="ECO:0000313" key="6">
    <source>
        <dbReference type="EMBL" id="MDO3635138.1"/>
    </source>
</evidence>
<reference evidence="6" key="1">
    <citation type="submission" date="2023-07" db="EMBL/GenBank/DDBJ databases">
        <title>Mycolicibacterium sp. nov., a novel bacterial species.</title>
        <authorList>
            <person name="Cao Y."/>
        </authorList>
    </citation>
    <scope>NUCLEOTIDE SEQUENCE</scope>
    <source>
        <strain evidence="6">KC 300</strain>
    </source>
</reference>
<evidence type="ECO:0000313" key="7">
    <source>
        <dbReference type="Proteomes" id="UP001168823"/>
    </source>
</evidence>
<gene>
    <name evidence="6" type="ORF">Q2100_05200</name>
</gene>
<sequence length="311" mass="35305">MPGIPRPRDPRLSHLRRCGRPRGLVAPWPATRLSGLDLLVAATSSVGVGHREGLRSVSWSIQQAARVSGVTARTLRYYDEIGLLRPARVGSNGYRYYEREQLLRLQQILLLRDLGLNLTTIGQVVDAQHDPIEALRRHHRRLLDERGRLDRLAATVAATIEHLEEGTDMPAEHMFEGFEMSPEHLDDLEARRIESTGRTEQPEITEIKRNTAEWAKRDWDQFNAEGHALARRMVALLRAGVAADDAETFAVLDDDLALQRKLWSPDKASYVEQAEGLRQPSELRSYYNAQDPRLAEYLREAMLAYAGSRMQ</sequence>
<dbReference type="Proteomes" id="UP001168823">
    <property type="component" value="Unassembled WGS sequence"/>
</dbReference>
<keyword evidence="2" id="KW-0238">DNA-binding</keyword>
<evidence type="ECO:0000256" key="3">
    <source>
        <dbReference type="ARBA" id="ARBA00023159"/>
    </source>
</evidence>
<dbReference type="PANTHER" id="PTHR30204:SF90">
    <property type="entry name" value="HTH-TYPE TRANSCRIPTIONAL ACTIVATOR MTA"/>
    <property type="match status" value="1"/>
</dbReference>
<comment type="caution">
    <text evidence="6">The sequence shown here is derived from an EMBL/GenBank/DDBJ whole genome shotgun (WGS) entry which is preliminary data.</text>
</comment>
<dbReference type="SUPFAM" id="SSF46955">
    <property type="entry name" value="Putative DNA-binding domain"/>
    <property type="match status" value="1"/>
</dbReference>
<dbReference type="Gene3D" id="1.10.490.50">
    <property type="entry name" value="Antibiotic binding domain of TipA-like multidrug resistance regulators"/>
    <property type="match status" value="1"/>
</dbReference>
<dbReference type="Pfam" id="PF07739">
    <property type="entry name" value="TipAS"/>
    <property type="match status" value="1"/>
</dbReference>
<accession>A0ABT8UBG6</accession>